<dbReference type="InterPro" id="IPR036868">
    <property type="entry name" value="TusA-like_sf"/>
</dbReference>
<reference evidence="2 3" key="1">
    <citation type="submission" date="2018-11" db="EMBL/GenBank/DDBJ databases">
        <title>Genomic Encyclopedia of Type Strains, Phase IV (KMG-IV): sequencing the most valuable type-strain genomes for metagenomic binning, comparative biology and taxonomic classification.</title>
        <authorList>
            <person name="Goeker M."/>
        </authorList>
    </citation>
    <scope>NUCLEOTIDE SEQUENCE [LARGE SCALE GENOMIC DNA]</scope>
    <source>
        <strain evidence="2 3">DSM 27238</strain>
    </source>
</reference>
<dbReference type="Proteomes" id="UP000281691">
    <property type="component" value="Unassembled WGS sequence"/>
</dbReference>
<protein>
    <submittedName>
        <fullName evidence="2">TusA-related sulfurtransferase</fullName>
    </submittedName>
</protein>
<feature type="domain" description="UPF0033" evidence="1">
    <location>
        <begin position="5"/>
        <end position="29"/>
    </location>
</feature>
<evidence type="ECO:0000313" key="3">
    <source>
        <dbReference type="Proteomes" id="UP000281691"/>
    </source>
</evidence>
<dbReference type="AlphaFoldDB" id="A0A3N4VX04"/>
<evidence type="ECO:0000313" key="2">
    <source>
        <dbReference type="EMBL" id="RPE85775.1"/>
    </source>
</evidence>
<proteinExistence type="predicted"/>
<dbReference type="OrthoDB" id="9797551at2"/>
<dbReference type="Gene3D" id="3.30.110.40">
    <property type="entry name" value="TusA-like domain"/>
    <property type="match status" value="1"/>
</dbReference>
<keyword evidence="2" id="KW-0808">Transferase</keyword>
<keyword evidence="3" id="KW-1185">Reference proteome</keyword>
<dbReference type="InterPro" id="IPR001455">
    <property type="entry name" value="TusA-like"/>
</dbReference>
<comment type="caution">
    <text evidence="2">The sequence shown here is derived from an EMBL/GenBank/DDBJ whole genome shotgun (WGS) entry which is preliminary data.</text>
</comment>
<evidence type="ECO:0000259" key="1">
    <source>
        <dbReference type="PROSITE" id="PS01148"/>
    </source>
</evidence>
<dbReference type="GO" id="GO:0016740">
    <property type="term" value="F:transferase activity"/>
    <property type="evidence" value="ECO:0007669"/>
    <property type="project" value="UniProtKB-KW"/>
</dbReference>
<dbReference type="PROSITE" id="PS01148">
    <property type="entry name" value="UPF0033"/>
    <property type="match status" value="1"/>
</dbReference>
<dbReference type="Pfam" id="PF01206">
    <property type="entry name" value="TusA"/>
    <property type="match status" value="1"/>
</dbReference>
<sequence length="73" mass="8408">MNYQIDLTAYHCPLPLLMAKKALSLLKYNDSLWLILNKQSSVNDILFLAEEMKLSVLSQVIDKSETRILLKNI</sequence>
<dbReference type="RefSeq" id="WP_124210361.1">
    <property type="nucleotide sequence ID" value="NZ_CP016615.1"/>
</dbReference>
<gene>
    <name evidence="2" type="ORF">EDC46_0155</name>
</gene>
<organism evidence="2 3">
    <name type="scientific">Vespertiliibacter pulmonis</name>
    <dbReference type="NCBI Taxonomy" id="1443036"/>
    <lineage>
        <taxon>Bacteria</taxon>
        <taxon>Pseudomonadati</taxon>
        <taxon>Pseudomonadota</taxon>
        <taxon>Gammaproteobacteria</taxon>
        <taxon>Pasteurellales</taxon>
        <taxon>Pasteurellaceae</taxon>
        <taxon>Vespertiliibacter</taxon>
    </lineage>
</organism>
<dbReference type="CDD" id="cd00291">
    <property type="entry name" value="SirA_YedF_YeeD"/>
    <property type="match status" value="1"/>
</dbReference>
<dbReference type="EMBL" id="RKQP01000001">
    <property type="protein sequence ID" value="RPE85775.1"/>
    <property type="molecule type" value="Genomic_DNA"/>
</dbReference>
<name>A0A3N4VX04_9PAST</name>
<accession>A0A3N4VX04</accession>
<dbReference type="SUPFAM" id="SSF64307">
    <property type="entry name" value="SirA-like"/>
    <property type="match status" value="1"/>
</dbReference>